<reference evidence="8 9" key="2">
    <citation type="journal article" date="2012" name="BMC Genomics">
        <title>The genome of Pelobacter carbinolicus reveals surprising metabolic capabilities and physiological features.</title>
        <authorList>
            <person name="Aklujkar M."/>
            <person name="Haveman S.A."/>
            <person name="Didonato R.Jr."/>
            <person name="Chertkov O."/>
            <person name="Han C.S."/>
            <person name="Land M.L."/>
            <person name="Brown P."/>
            <person name="Lovley D.R."/>
        </authorList>
    </citation>
    <scope>NUCLEOTIDE SEQUENCE [LARGE SCALE GENOMIC DNA]</scope>
    <source>
        <strain evidence="9">DSM 2380 / NBRC 103641 / GraBd1</strain>
    </source>
</reference>
<evidence type="ECO:0000256" key="2">
    <source>
        <dbReference type="ARBA" id="ARBA00022485"/>
    </source>
</evidence>
<dbReference type="SUPFAM" id="SSF102114">
    <property type="entry name" value="Radical SAM enzymes"/>
    <property type="match status" value="1"/>
</dbReference>
<dbReference type="PROSITE" id="PS51918">
    <property type="entry name" value="RADICAL_SAM"/>
    <property type="match status" value="1"/>
</dbReference>
<accession>Q3A4Q7</accession>
<dbReference type="CDD" id="cd01335">
    <property type="entry name" value="Radical_SAM"/>
    <property type="match status" value="1"/>
</dbReference>
<keyword evidence="5" id="KW-0408">Iron</keyword>
<evidence type="ECO:0000256" key="6">
    <source>
        <dbReference type="ARBA" id="ARBA00023014"/>
    </source>
</evidence>
<dbReference type="Gene3D" id="3.80.30.20">
    <property type="entry name" value="tm_1862 like domain"/>
    <property type="match status" value="1"/>
</dbReference>
<keyword evidence="6" id="KW-0411">Iron-sulfur</keyword>
<dbReference type="InterPro" id="IPR032432">
    <property type="entry name" value="Radical_SAM_C"/>
</dbReference>
<dbReference type="PANTHER" id="PTHR11135">
    <property type="entry name" value="HISTONE ACETYLTRANSFERASE-RELATED"/>
    <property type="match status" value="1"/>
</dbReference>
<dbReference type="RefSeq" id="WP_011341133.1">
    <property type="nucleotide sequence ID" value="NC_007498.2"/>
</dbReference>
<organism evidence="8 9">
    <name type="scientific">Syntrophotalea carbinolica (strain DSM 2380 / NBRC 103641 / GraBd1)</name>
    <name type="common">Pelobacter carbinolicus</name>
    <dbReference type="NCBI Taxonomy" id="338963"/>
    <lineage>
        <taxon>Bacteria</taxon>
        <taxon>Pseudomonadati</taxon>
        <taxon>Thermodesulfobacteriota</taxon>
        <taxon>Desulfuromonadia</taxon>
        <taxon>Desulfuromonadales</taxon>
        <taxon>Syntrophotaleaceae</taxon>
        <taxon>Syntrophotalea</taxon>
    </lineage>
</organism>
<dbReference type="Pfam" id="PF16199">
    <property type="entry name" value="Radical_SAM_C"/>
    <property type="match status" value="1"/>
</dbReference>
<reference evidence="9" key="1">
    <citation type="submission" date="2005-10" db="EMBL/GenBank/DDBJ databases">
        <title>Complete sequence of Pelobacter carbinolicus DSM 2380.</title>
        <authorList>
            <person name="Copeland A."/>
            <person name="Lucas S."/>
            <person name="Lapidus A."/>
            <person name="Barry K."/>
            <person name="Detter J.C."/>
            <person name="Glavina T."/>
            <person name="Hammon N."/>
            <person name="Israni S."/>
            <person name="Pitluck S."/>
            <person name="Chertkov O."/>
            <person name="Schmutz J."/>
            <person name="Larimer F."/>
            <person name="Land M."/>
            <person name="Kyrpides N."/>
            <person name="Ivanova N."/>
            <person name="Richardson P."/>
        </authorList>
    </citation>
    <scope>NUCLEOTIDE SEQUENCE [LARGE SCALE GENOMIC DNA]</scope>
    <source>
        <strain evidence="9">DSM 2380 / NBRC 103641 / GraBd1</strain>
    </source>
</reference>
<dbReference type="InterPro" id="IPR023404">
    <property type="entry name" value="rSAM_horseshoe"/>
</dbReference>
<dbReference type="SFLD" id="SFLDG01086">
    <property type="entry name" value="elongater_protein-like"/>
    <property type="match status" value="1"/>
</dbReference>
<evidence type="ECO:0000256" key="5">
    <source>
        <dbReference type="ARBA" id="ARBA00023004"/>
    </source>
</evidence>
<dbReference type="SFLD" id="SFLDS00029">
    <property type="entry name" value="Radical_SAM"/>
    <property type="match status" value="1"/>
</dbReference>
<dbReference type="InterPro" id="IPR007197">
    <property type="entry name" value="rSAM"/>
</dbReference>
<dbReference type="InterPro" id="IPR058240">
    <property type="entry name" value="rSAM_sf"/>
</dbReference>
<dbReference type="GO" id="GO:0002926">
    <property type="term" value="P:tRNA wobble base 5-methoxycarbonylmethyl-2-thiouridinylation"/>
    <property type="evidence" value="ECO:0007669"/>
    <property type="project" value="TreeGrafter"/>
</dbReference>
<protein>
    <submittedName>
        <fullName evidence="8">Radical SAM domain iron-sulfur cluster-binding oxidoreductase</fullName>
    </submittedName>
</protein>
<keyword evidence="4" id="KW-0479">Metal-binding</keyword>
<dbReference type="OrthoDB" id="9815044at2"/>
<dbReference type="GO" id="GO:0046872">
    <property type="term" value="F:metal ion binding"/>
    <property type="evidence" value="ECO:0007669"/>
    <property type="project" value="UniProtKB-KW"/>
</dbReference>
<comment type="cofactor">
    <cofactor evidence="1">
        <name>[4Fe-4S] cluster</name>
        <dbReference type="ChEBI" id="CHEBI:49883"/>
    </cofactor>
</comment>
<dbReference type="InterPro" id="IPR006638">
    <property type="entry name" value="Elp3/MiaA/NifB-like_rSAM"/>
</dbReference>
<dbReference type="HOGENOM" id="CLU_057482_0_0_7"/>
<dbReference type="EMBL" id="CP000142">
    <property type="protein sequence ID" value="ABA88650.1"/>
    <property type="molecule type" value="Genomic_DNA"/>
</dbReference>
<evidence type="ECO:0000313" key="8">
    <source>
        <dbReference type="EMBL" id="ABA88650.1"/>
    </source>
</evidence>
<dbReference type="eggNOG" id="COG1243">
    <property type="taxonomic scope" value="Bacteria"/>
</dbReference>
<evidence type="ECO:0000313" key="9">
    <source>
        <dbReference type="Proteomes" id="UP000002534"/>
    </source>
</evidence>
<dbReference type="GO" id="GO:0003824">
    <property type="term" value="F:catalytic activity"/>
    <property type="evidence" value="ECO:0007669"/>
    <property type="project" value="InterPro"/>
</dbReference>
<dbReference type="PANTHER" id="PTHR11135:SF0">
    <property type="entry name" value="ELONGATOR COMPLEX PROTEIN 3"/>
    <property type="match status" value="1"/>
</dbReference>
<keyword evidence="2" id="KW-0004">4Fe-4S</keyword>
<evidence type="ECO:0000259" key="7">
    <source>
        <dbReference type="PROSITE" id="PS51918"/>
    </source>
</evidence>
<dbReference type="Pfam" id="PF04055">
    <property type="entry name" value="Radical_SAM"/>
    <property type="match status" value="1"/>
</dbReference>
<evidence type="ECO:0000256" key="3">
    <source>
        <dbReference type="ARBA" id="ARBA00022691"/>
    </source>
</evidence>
<name>Q3A4Q7_SYNC1</name>
<sequence length="345" mass="37633">MTVYPFFIPHQGCKHRCVFCEQHRISGVVSAPAPAQVSQQLDSMLPLCGDGEVAFYGGSFTLLDASLQLEYLRCVSPYIAAGRVSGVRISTRPDACGFDVVARLAALGVTTVELGCQSFSARVLEKAARGHGPQAARDAVGLLRDAGIRIGLQLMPGLPGGSLEEARYSLACALDLRPDFLRIYPTVVIAGTDLEILWRQGEYIPWTLEEAVELCAELMWHCHRVGMPVIRIGLQASVELDTGDAVVAGPYHPAFGQLVRSRIWRRALESVASQTGERQVDVAFADLSDALGHRRSNIDYLKRRFGSFEIVAKGAPARQNFVVKGHNYDMMSKACYLQPLSITVG</sequence>
<dbReference type="GO" id="GO:0051539">
    <property type="term" value="F:4 iron, 4 sulfur cluster binding"/>
    <property type="evidence" value="ECO:0007669"/>
    <property type="project" value="UniProtKB-KW"/>
</dbReference>
<evidence type="ECO:0000256" key="1">
    <source>
        <dbReference type="ARBA" id="ARBA00001966"/>
    </source>
</evidence>
<dbReference type="Proteomes" id="UP000002534">
    <property type="component" value="Chromosome"/>
</dbReference>
<dbReference type="InterPro" id="IPR039661">
    <property type="entry name" value="ELP3"/>
</dbReference>
<keyword evidence="9" id="KW-1185">Reference proteome</keyword>
<dbReference type="STRING" id="338963.Pcar_1404"/>
<dbReference type="AlphaFoldDB" id="Q3A4Q7"/>
<dbReference type="SFLD" id="SFLDG01082">
    <property type="entry name" value="B12-binding_domain_containing"/>
    <property type="match status" value="1"/>
</dbReference>
<evidence type="ECO:0000256" key="4">
    <source>
        <dbReference type="ARBA" id="ARBA00022723"/>
    </source>
</evidence>
<dbReference type="KEGG" id="pca:Pcar_1404"/>
<keyword evidence="3" id="KW-0949">S-adenosyl-L-methionine</keyword>
<gene>
    <name evidence="8" type="ordered locus">Pcar_1404</name>
</gene>
<dbReference type="SMART" id="SM00729">
    <property type="entry name" value="Elp3"/>
    <property type="match status" value="1"/>
</dbReference>
<feature type="domain" description="Radical SAM core" evidence="7">
    <location>
        <begin position="1"/>
        <end position="228"/>
    </location>
</feature>
<dbReference type="GO" id="GO:0005737">
    <property type="term" value="C:cytoplasm"/>
    <property type="evidence" value="ECO:0007669"/>
    <property type="project" value="TreeGrafter"/>
</dbReference>
<proteinExistence type="predicted"/>